<organism evidence="2 3">
    <name type="scientific">Staphylococcus muscae</name>
    <dbReference type="NCBI Taxonomy" id="1294"/>
    <lineage>
        <taxon>Bacteria</taxon>
        <taxon>Bacillati</taxon>
        <taxon>Bacillota</taxon>
        <taxon>Bacilli</taxon>
        <taxon>Bacillales</taxon>
        <taxon>Staphylococcaceae</taxon>
        <taxon>Staphylococcus</taxon>
    </lineage>
</organism>
<dbReference type="Proteomes" id="UP000243706">
    <property type="component" value="Chromosome 1"/>
</dbReference>
<name>A0A240C052_9STAP</name>
<dbReference type="EMBL" id="BMCB01000010">
    <property type="protein sequence ID" value="GGA93303.1"/>
    <property type="molecule type" value="Genomic_DNA"/>
</dbReference>
<evidence type="ECO:0000313" key="3">
    <source>
        <dbReference type="Proteomes" id="UP000243706"/>
    </source>
</evidence>
<keyword evidence="4" id="KW-1185">Reference proteome</keyword>
<evidence type="ECO:0000313" key="1">
    <source>
        <dbReference type="EMBL" id="GGA93303.1"/>
    </source>
</evidence>
<reference evidence="1" key="1">
    <citation type="journal article" date="2014" name="Int. J. Syst. Evol. Microbiol.">
        <title>Complete genome of a new Firmicutes species belonging to the dominant human colonic microbiota ('Ruminococcus bicirculans') reveals two chromosomes and a selective capacity to utilize plant glucans.</title>
        <authorList>
            <consortium name="NISC Comparative Sequencing Program"/>
            <person name="Wegmann U."/>
            <person name="Louis P."/>
            <person name="Goesmann A."/>
            <person name="Henrissat B."/>
            <person name="Duncan S.H."/>
            <person name="Flint H.J."/>
        </authorList>
    </citation>
    <scope>NUCLEOTIDE SEQUENCE</scope>
    <source>
        <strain evidence="1">CCM 4175</strain>
    </source>
</reference>
<accession>A0A240C052</accession>
<dbReference type="Proteomes" id="UP000652995">
    <property type="component" value="Unassembled WGS sequence"/>
</dbReference>
<sequence length="73" mass="8726">MTKYSKVYLKKDHHKRGIKLGEVKSGSTWLEMLEEIPRLKKLTITPYIRMWYRDDRTQCIDYGAHNAIITVKE</sequence>
<proteinExistence type="predicted"/>
<reference evidence="4" key="3">
    <citation type="journal article" date="2019" name="Int. J. Syst. Evol. Microbiol.">
        <title>The Global Catalogue of Microorganisms (GCM) 10K type strain sequencing project: providing services to taxonomists for standard genome sequencing and annotation.</title>
        <authorList>
            <consortium name="The Broad Institute Genomics Platform"/>
            <consortium name="The Broad Institute Genome Sequencing Center for Infectious Disease"/>
            <person name="Wu L."/>
            <person name="Ma J."/>
        </authorList>
    </citation>
    <scope>NUCLEOTIDE SEQUENCE [LARGE SCALE GENOMIC DNA]</scope>
    <source>
        <strain evidence="4">CCM 4175</strain>
    </source>
</reference>
<gene>
    <name evidence="1" type="ORF">GCM10007183_16870</name>
    <name evidence="2" type="ORF">SAMEA4412661_00507</name>
</gene>
<reference evidence="1" key="4">
    <citation type="submission" date="2024-05" db="EMBL/GenBank/DDBJ databases">
        <authorList>
            <person name="Sun Q."/>
            <person name="Sedlacek I."/>
        </authorList>
    </citation>
    <scope>NUCLEOTIDE SEQUENCE</scope>
    <source>
        <strain evidence="1">CCM 4175</strain>
    </source>
</reference>
<dbReference type="AlphaFoldDB" id="A0A240C052"/>
<dbReference type="KEGG" id="smus:C7J88_09635"/>
<reference evidence="2 3" key="2">
    <citation type="submission" date="2017-06" db="EMBL/GenBank/DDBJ databases">
        <authorList>
            <consortium name="Pathogen Informatics"/>
        </authorList>
    </citation>
    <scope>NUCLEOTIDE SEQUENCE [LARGE SCALE GENOMIC DNA]</scope>
    <source>
        <strain evidence="2 3">NCTC13833</strain>
    </source>
</reference>
<evidence type="ECO:0000313" key="2">
    <source>
        <dbReference type="EMBL" id="SNW00673.1"/>
    </source>
</evidence>
<protein>
    <submittedName>
        <fullName evidence="2">Uncharacterized protein</fullName>
    </submittedName>
</protein>
<evidence type="ECO:0000313" key="4">
    <source>
        <dbReference type="Proteomes" id="UP000652995"/>
    </source>
</evidence>
<dbReference type="EMBL" id="LT906464">
    <property type="protein sequence ID" value="SNW00673.1"/>
    <property type="molecule type" value="Genomic_DNA"/>
</dbReference>